<dbReference type="AlphaFoldDB" id="R7U022"/>
<name>R7U022_CAPTE</name>
<dbReference type="OrthoDB" id="69809at2759"/>
<evidence type="ECO:0000313" key="4">
    <source>
        <dbReference type="Proteomes" id="UP000014760"/>
    </source>
</evidence>
<feature type="compositionally biased region" description="Low complexity" evidence="1">
    <location>
        <begin position="540"/>
        <end position="555"/>
    </location>
</feature>
<dbReference type="GO" id="GO:1990023">
    <property type="term" value="C:mitotic spindle midzone"/>
    <property type="evidence" value="ECO:0007669"/>
    <property type="project" value="TreeGrafter"/>
</dbReference>
<dbReference type="PANTHER" id="PTHR21831">
    <property type="entry name" value="MICROTUBULE-ASSOCIATED PROTEIN 10"/>
    <property type="match status" value="1"/>
</dbReference>
<evidence type="ECO:0000313" key="3">
    <source>
        <dbReference type="EnsemblMetazoa" id="CapteP197133"/>
    </source>
</evidence>
<dbReference type="PANTHER" id="PTHR21831:SF2">
    <property type="entry name" value="MICROTUBULE-ASSOCIATED PROTEIN 10"/>
    <property type="match status" value="1"/>
</dbReference>
<dbReference type="EnsemblMetazoa" id="CapteT197133">
    <property type="protein sequence ID" value="CapteP197133"/>
    <property type="gene ID" value="CapteG197133"/>
</dbReference>
<dbReference type="GO" id="GO:0008017">
    <property type="term" value="F:microtubule binding"/>
    <property type="evidence" value="ECO:0007669"/>
    <property type="project" value="InterPro"/>
</dbReference>
<dbReference type="EMBL" id="AMQN01010070">
    <property type="status" value="NOT_ANNOTATED_CDS"/>
    <property type="molecule type" value="Genomic_DNA"/>
</dbReference>
<dbReference type="Pfam" id="PF14924">
    <property type="entry name" value="MAP10_N"/>
    <property type="match status" value="1"/>
</dbReference>
<dbReference type="GO" id="GO:0005881">
    <property type="term" value="C:cytoplasmic microtubule"/>
    <property type="evidence" value="ECO:0007669"/>
    <property type="project" value="TreeGrafter"/>
</dbReference>
<dbReference type="EMBL" id="AMQN01010069">
    <property type="status" value="NOT_ANNOTATED_CDS"/>
    <property type="molecule type" value="Genomic_DNA"/>
</dbReference>
<dbReference type="EMBL" id="KB306977">
    <property type="protein sequence ID" value="ELT99314.1"/>
    <property type="molecule type" value="Genomic_DNA"/>
</dbReference>
<dbReference type="GO" id="GO:0097431">
    <property type="term" value="C:mitotic spindle pole"/>
    <property type="evidence" value="ECO:0007669"/>
    <property type="project" value="TreeGrafter"/>
</dbReference>
<feature type="compositionally biased region" description="Polar residues" evidence="1">
    <location>
        <begin position="237"/>
        <end position="252"/>
    </location>
</feature>
<dbReference type="InterPro" id="IPR039302">
    <property type="entry name" value="MAP10"/>
</dbReference>
<evidence type="ECO:0008006" key="5">
    <source>
        <dbReference type="Google" id="ProtNLM"/>
    </source>
</evidence>
<dbReference type="GO" id="GO:0030496">
    <property type="term" value="C:midbody"/>
    <property type="evidence" value="ECO:0007669"/>
    <property type="project" value="TreeGrafter"/>
</dbReference>
<dbReference type="OMA" id="AVHQKMS"/>
<reference evidence="4" key="1">
    <citation type="submission" date="2012-12" db="EMBL/GenBank/DDBJ databases">
        <authorList>
            <person name="Hellsten U."/>
            <person name="Grimwood J."/>
            <person name="Chapman J.A."/>
            <person name="Shapiro H."/>
            <person name="Aerts A."/>
            <person name="Otillar R.P."/>
            <person name="Terry A.Y."/>
            <person name="Boore J.L."/>
            <person name="Simakov O."/>
            <person name="Marletaz F."/>
            <person name="Cho S.-J."/>
            <person name="Edsinger-Gonzales E."/>
            <person name="Havlak P."/>
            <person name="Kuo D.-H."/>
            <person name="Larsson T."/>
            <person name="Lv J."/>
            <person name="Arendt D."/>
            <person name="Savage R."/>
            <person name="Osoegawa K."/>
            <person name="de Jong P."/>
            <person name="Lindberg D.R."/>
            <person name="Seaver E.C."/>
            <person name="Weisblat D.A."/>
            <person name="Putnam N.H."/>
            <person name="Grigoriev I.V."/>
            <person name="Rokhsar D.S."/>
        </authorList>
    </citation>
    <scope>NUCLEOTIDE SEQUENCE</scope>
    <source>
        <strain evidence="4">I ESC-2004</strain>
    </source>
</reference>
<organism evidence="2">
    <name type="scientific">Capitella teleta</name>
    <name type="common">Polychaete worm</name>
    <dbReference type="NCBI Taxonomy" id="283909"/>
    <lineage>
        <taxon>Eukaryota</taxon>
        <taxon>Metazoa</taxon>
        <taxon>Spiralia</taxon>
        <taxon>Lophotrochozoa</taxon>
        <taxon>Annelida</taxon>
        <taxon>Polychaeta</taxon>
        <taxon>Sedentaria</taxon>
        <taxon>Scolecida</taxon>
        <taxon>Capitellidae</taxon>
        <taxon>Capitella</taxon>
    </lineage>
</organism>
<dbReference type="GO" id="GO:0051256">
    <property type="term" value="P:mitotic spindle midzone assembly"/>
    <property type="evidence" value="ECO:0007669"/>
    <property type="project" value="TreeGrafter"/>
</dbReference>
<feature type="region of interest" description="Disordered" evidence="1">
    <location>
        <begin position="237"/>
        <end position="263"/>
    </location>
</feature>
<feature type="compositionally biased region" description="Low complexity" evidence="1">
    <location>
        <begin position="586"/>
        <end position="595"/>
    </location>
</feature>
<evidence type="ECO:0000313" key="2">
    <source>
        <dbReference type="EMBL" id="ELT99314.1"/>
    </source>
</evidence>
<feature type="compositionally biased region" description="Polar residues" evidence="1">
    <location>
        <begin position="488"/>
        <end position="511"/>
    </location>
</feature>
<dbReference type="HOGENOM" id="CLU_400748_0_0_1"/>
<gene>
    <name evidence="2" type="ORF">CAPTEDRAFT_197133</name>
</gene>
<proteinExistence type="predicted"/>
<reference evidence="2 4" key="2">
    <citation type="journal article" date="2013" name="Nature">
        <title>Insights into bilaterian evolution from three spiralian genomes.</title>
        <authorList>
            <person name="Simakov O."/>
            <person name="Marletaz F."/>
            <person name="Cho S.J."/>
            <person name="Edsinger-Gonzales E."/>
            <person name="Havlak P."/>
            <person name="Hellsten U."/>
            <person name="Kuo D.H."/>
            <person name="Larsson T."/>
            <person name="Lv J."/>
            <person name="Arendt D."/>
            <person name="Savage R."/>
            <person name="Osoegawa K."/>
            <person name="de Jong P."/>
            <person name="Grimwood J."/>
            <person name="Chapman J.A."/>
            <person name="Shapiro H."/>
            <person name="Aerts A."/>
            <person name="Otillar R.P."/>
            <person name="Terry A.Y."/>
            <person name="Boore J.L."/>
            <person name="Grigoriev I.V."/>
            <person name="Lindberg D.R."/>
            <person name="Seaver E.C."/>
            <person name="Weisblat D.A."/>
            <person name="Putnam N.H."/>
            <person name="Rokhsar D.S."/>
        </authorList>
    </citation>
    <scope>NUCLEOTIDE SEQUENCE</scope>
    <source>
        <strain evidence="2 4">I ESC-2004</strain>
    </source>
</reference>
<sequence length="687" mass="76659">MSGETMMDRDSLFSLEIVVEGITIGDVVCRFPAVAFKLLDFPTLIVQHVEPDLAKSIKQKIRVSSHNQLPKQFKELQNKDGGYTLRKGKSCLFKVPPNILHTMLQSTPLYVMLMDTYPDTPSLVANCTVPLNTLIDDVMQEIREQGLSCPVVQGTRDTYKIFNLMSQPIGSISITYRILSLGMSIMPHIRQESVAELQAHTITSPDIVIPPPPEPVTHLSSADKNIQIAVTSPFTEMSCQTEQRHSGTAATQTDRRQAKHKQPNAMKQNFFKENEDDFLFENVLRPLPLFFNSDAKEKTAWPSELDAKYRVNDIFPHCADSDDETIRVEDLDSEKVGPQSAVEDSLYEPKVAVKKPPQSKTQTPTVQSDQTAVNLLSENLPILTALVDEILLLKAGKISGVPNSQPQAFNVPAGKGRGMQGKVRLRLAKNNPHLLAELEEQEKKRIAKRKPTQLQILTREPETSERNPMTIDVNTSGEVSIKKPVPTPRQSKTKMSFDNSEANSFKMQSPSLEKVMTPETEEIRKPNEALMRTHTIVPRTQSSTSDPSESSAEPSQKTDSNSDALFMSSLDLRRVTESYYDDLDSQASSQAKSSSVVMQNKTPHPDATVASDYFPDFSKSSRKFPQTTESISSYVPTEDDRLRIPSAGADYSDEFEDMSDEFQMPIPKSMKELALDPLAKIGSTWHA</sequence>
<accession>R7U022</accession>
<evidence type="ECO:0000256" key="1">
    <source>
        <dbReference type="SAM" id="MobiDB-lite"/>
    </source>
</evidence>
<feature type="region of interest" description="Disordered" evidence="1">
    <location>
        <begin position="479"/>
        <end position="564"/>
    </location>
</feature>
<dbReference type="GO" id="GO:0005813">
    <property type="term" value="C:centrosome"/>
    <property type="evidence" value="ECO:0007669"/>
    <property type="project" value="TreeGrafter"/>
</dbReference>
<dbReference type="Proteomes" id="UP000014760">
    <property type="component" value="Unassembled WGS sequence"/>
</dbReference>
<protein>
    <recommendedName>
        <fullName evidence="5">Microtubule-associated protein 10 C-terminal domain-containing protein</fullName>
    </recommendedName>
</protein>
<dbReference type="GO" id="GO:0032467">
    <property type="term" value="P:positive regulation of cytokinesis"/>
    <property type="evidence" value="ECO:0007669"/>
    <property type="project" value="TreeGrafter"/>
</dbReference>
<dbReference type="GO" id="GO:0031122">
    <property type="term" value="P:cytoplasmic microtubule organization"/>
    <property type="evidence" value="ECO:0007669"/>
    <property type="project" value="TreeGrafter"/>
</dbReference>
<reference evidence="3" key="3">
    <citation type="submission" date="2015-06" db="UniProtKB">
        <authorList>
            <consortium name="EnsemblMetazoa"/>
        </authorList>
    </citation>
    <scope>IDENTIFICATION</scope>
</reference>
<keyword evidence="4" id="KW-1185">Reference proteome</keyword>
<feature type="region of interest" description="Disordered" evidence="1">
    <location>
        <begin position="586"/>
        <end position="613"/>
    </location>
</feature>